<accession>A0A9E7N3F5</accession>
<gene>
    <name evidence="1" type="ORF">GURKE_01070</name>
</gene>
<reference evidence="1" key="1">
    <citation type="submission" date="2022-04" db="EMBL/GenBank/DDBJ databases">
        <authorList>
            <person name="Friedrich I."/>
            <person name="Schneider D."/>
            <person name="Poehlein A."/>
            <person name="Hertel R."/>
            <person name="Daniel R."/>
        </authorList>
    </citation>
    <scope>NUCLEOTIDE SEQUENCE</scope>
</reference>
<dbReference type="Proteomes" id="UP001055634">
    <property type="component" value="Segment"/>
</dbReference>
<name>A0A9E7N3F5_9CAUD</name>
<dbReference type="EMBL" id="ON529850">
    <property type="protein sequence ID" value="UTC28138.1"/>
    <property type="molecule type" value="Genomic_DNA"/>
</dbReference>
<proteinExistence type="predicted"/>
<protein>
    <submittedName>
        <fullName evidence="1">Uncharacterized protein</fullName>
    </submittedName>
</protein>
<evidence type="ECO:0000313" key="1">
    <source>
        <dbReference type="EMBL" id="UTC28138.1"/>
    </source>
</evidence>
<organism evidence="1 2">
    <name type="scientific">Brevundimonas phage vB_BpoS-Gurke</name>
    <dbReference type="NCBI Taxonomy" id="2948599"/>
    <lineage>
        <taxon>Viruses</taxon>
        <taxon>Duplodnaviria</taxon>
        <taxon>Heunggongvirae</taxon>
        <taxon>Uroviricota</taxon>
        <taxon>Caudoviricetes</taxon>
        <taxon>Jeanschmidtviridae</taxon>
        <taxon>Kikimoravirus</taxon>
        <taxon>Kikimoravirus gurke</taxon>
    </lineage>
</organism>
<evidence type="ECO:0000313" key="2">
    <source>
        <dbReference type="Proteomes" id="UP001055634"/>
    </source>
</evidence>
<sequence length="99" mass="11019">MRRAWIEKAPSGWAYPPHRFRLVSESTLFPGKAQPHVSWFSTPETCLKLAERGGLVVQGGPIPMPLVTQEDRDQFRADAQRNAEAALNQDAGLEASVYI</sequence>
<keyword evidence="2" id="KW-1185">Reference proteome</keyword>